<gene>
    <name evidence="3" type="ORF">C7212DRAFT_62063</name>
</gene>
<evidence type="ECO:0000313" key="4">
    <source>
        <dbReference type="Proteomes" id="UP000246991"/>
    </source>
</evidence>
<accession>A0A317SI72</accession>
<feature type="domain" description="HTH CENPB-type" evidence="2">
    <location>
        <begin position="1"/>
        <end position="52"/>
    </location>
</feature>
<dbReference type="PROSITE" id="PS51253">
    <property type="entry name" value="HTH_CENPB"/>
    <property type="match status" value="1"/>
</dbReference>
<keyword evidence="1" id="KW-0238">DNA-binding</keyword>
<organism evidence="3 4">
    <name type="scientific">Tuber magnatum</name>
    <name type="common">white Piedmont truffle</name>
    <dbReference type="NCBI Taxonomy" id="42249"/>
    <lineage>
        <taxon>Eukaryota</taxon>
        <taxon>Fungi</taxon>
        <taxon>Dikarya</taxon>
        <taxon>Ascomycota</taxon>
        <taxon>Pezizomycotina</taxon>
        <taxon>Pezizomycetes</taxon>
        <taxon>Pezizales</taxon>
        <taxon>Tuberaceae</taxon>
        <taxon>Tuber</taxon>
    </lineage>
</organism>
<name>A0A317SI72_9PEZI</name>
<dbReference type="GO" id="GO:0003677">
    <property type="term" value="F:DNA binding"/>
    <property type="evidence" value="ECO:0007669"/>
    <property type="project" value="UniProtKB-KW"/>
</dbReference>
<sequence length="56" mass="6402">WYEHMQEWGHLVLSGMVKSMVEAIISLRVNGSTLEKNWVTQFVNRHSTLTTKLGTG</sequence>
<dbReference type="Proteomes" id="UP000246991">
    <property type="component" value="Unassembled WGS sequence"/>
</dbReference>
<reference evidence="3 4" key="1">
    <citation type="submission" date="2018-03" db="EMBL/GenBank/DDBJ databases">
        <title>Genomes of Pezizomycetes fungi and the evolution of truffles.</title>
        <authorList>
            <person name="Murat C."/>
            <person name="Payen T."/>
            <person name="Noel B."/>
            <person name="Kuo A."/>
            <person name="Martin F.M."/>
        </authorList>
    </citation>
    <scope>NUCLEOTIDE SEQUENCE [LARGE SCALE GENOMIC DNA]</scope>
    <source>
        <strain evidence="3">091103-1</strain>
    </source>
</reference>
<evidence type="ECO:0000259" key="2">
    <source>
        <dbReference type="PROSITE" id="PS51253"/>
    </source>
</evidence>
<feature type="non-terminal residue" evidence="3">
    <location>
        <position position="56"/>
    </location>
</feature>
<dbReference type="AlphaFoldDB" id="A0A317SI72"/>
<evidence type="ECO:0000256" key="1">
    <source>
        <dbReference type="ARBA" id="ARBA00023125"/>
    </source>
</evidence>
<feature type="non-terminal residue" evidence="3">
    <location>
        <position position="1"/>
    </location>
</feature>
<dbReference type="InterPro" id="IPR006600">
    <property type="entry name" value="HTH_CenpB_DNA-bd_dom"/>
</dbReference>
<comment type="caution">
    <text evidence="3">The sequence shown here is derived from an EMBL/GenBank/DDBJ whole genome shotgun (WGS) entry which is preliminary data.</text>
</comment>
<evidence type="ECO:0000313" key="3">
    <source>
        <dbReference type="EMBL" id="PWW74053.1"/>
    </source>
</evidence>
<dbReference type="EMBL" id="PYWC01000068">
    <property type="protein sequence ID" value="PWW74053.1"/>
    <property type="molecule type" value="Genomic_DNA"/>
</dbReference>
<protein>
    <recommendedName>
        <fullName evidence="2">HTH CENPB-type domain-containing protein</fullName>
    </recommendedName>
</protein>
<proteinExistence type="predicted"/>
<keyword evidence="4" id="KW-1185">Reference proteome</keyword>